<reference evidence="1 2" key="1">
    <citation type="submission" date="2023-07" db="EMBL/GenBank/DDBJ databases">
        <title>A novel proteolytic Acinetobacter species.</title>
        <authorList>
            <person name="Nemec A."/>
            <person name="Radolfova-Krizova L."/>
        </authorList>
    </citation>
    <scope>NUCLEOTIDE SEQUENCE [LARGE SCALE GENOMIC DNA]</scope>
    <source>
        <strain evidence="1 2">NIPH 1865</strain>
    </source>
</reference>
<gene>
    <name evidence="1" type="ORF">Q3V53_08170</name>
</gene>
<accession>A0ABT8UVV2</accession>
<dbReference type="RefSeq" id="WP_155765775.1">
    <property type="nucleotide sequence ID" value="NZ_JAKZGC010000019.1"/>
</dbReference>
<dbReference type="Proteomes" id="UP001168902">
    <property type="component" value="Unassembled WGS sequence"/>
</dbReference>
<evidence type="ECO:0000313" key="1">
    <source>
        <dbReference type="EMBL" id="MDO3657179.1"/>
    </source>
</evidence>
<protein>
    <submittedName>
        <fullName evidence="1">Uncharacterized protein</fullName>
    </submittedName>
</protein>
<name>A0ABT8UVV2_9GAMM</name>
<evidence type="ECO:0000313" key="2">
    <source>
        <dbReference type="Proteomes" id="UP001168902"/>
    </source>
</evidence>
<comment type="caution">
    <text evidence="1">The sequence shown here is derived from an EMBL/GenBank/DDBJ whole genome shotgun (WGS) entry which is preliminary data.</text>
</comment>
<sequence length="48" mass="5309">MSLSVYQQANGSWPADLRVLNVCCSKVRKTKNRSAEMGEVLILVISNV</sequence>
<dbReference type="EMBL" id="JAUMJH010000016">
    <property type="protein sequence ID" value="MDO3657179.1"/>
    <property type="molecule type" value="Genomic_DNA"/>
</dbReference>
<proteinExistence type="predicted"/>
<organism evidence="1 2">
    <name type="scientific">Acinetobacter genomosp. 15BJ</name>
    <dbReference type="NCBI Taxonomy" id="106651"/>
    <lineage>
        <taxon>Bacteria</taxon>
        <taxon>Pseudomonadati</taxon>
        <taxon>Pseudomonadota</taxon>
        <taxon>Gammaproteobacteria</taxon>
        <taxon>Moraxellales</taxon>
        <taxon>Moraxellaceae</taxon>
        <taxon>Acinetobacter</taxon>
    </lineage>
</organism>
<keyword evidence="2" id="KW-1185">Reference proteome</keyword>